<dbReference type="AlphaFoldDB" id="A0A1M6SDE5"/>
<evidence type="ECO:0000313" key="2">
    <source>
        <dbReference type="EMBL" id="SHK42730.1"/>
    </source>
</evidence>
<protein>
    <submittedName>
        <fullName evidence="2">Uncharacterized conserved protein YegP, UPF0339 family</fullName>
    </submittedName>
</protein>
<dbReference type="EMBL" id="FQZF01000053">
    <property type="protein sequence ID" value="SHK42730.1"/>
    <property type="molecule type" value="Genomic_DNA"/>
</dbReference>
<sequence length="58" mass="6518">MYFTINKNAAGYYYWNLKAANHEIIAQSETYVSKAGCQNAINLVKSTNISTPTRDNTN</sequence>
<dbReference type="RefSeq" id="WP_073140269.1">
    <property type="nucleotide sequence ID" value="NZ_FQZF01000053.1"/>
</dbReference>
<evidence type="ECO:0000259" key="1">
    <source>
        <dbReference type="Pfam" id="PF07411"/>
    </source>
</evidence>
<gene>
    <name evidence="2" type="ORF">SAMN02745194_04901</name>
</gene>
<dbReference type="Proteomes" id="UP000184387">
    <property type="component" value="Unassembled WGS sequence"/>
</dbReference>
<organism evidence="2 3">
    <name type="scientific">Muricoccus roseus</name>
    <dbReference type="NCBI Taxonomy" id="198092"/>
    <lineage>
        <taxon>Bacteria</taxon>
        <taxon>Pseudomonadati</taxon>
        <taxon>Pseudomonadota</taxon>
        <taxon>Alphaproteobacteria</taxon>
        <taxon>Acetobacterales</taxon>
        <taxon>Roseomonadaceae</taxon>
        <taxon>Muricoccus</taxon>
    </lineage>
</organism>
<name>A0A1M6SDE5_9PROT</name>
<dbReference type="STRING" id="198092.SAMN02745194_04901"/>
<evidence type="ECO:0000313" key="3">
    <source>
        <dbReference type="Proteomes" id="UP000184387"/>
    </source>
</evidence>
<dbReference type="Pfam" id="PF07411">
    <property type="entry name" value="DUF1508"/>
    <property type="match status" value="1"/>
</dbReference>
<reference evidence="2 3" key="1">
    <citation type="submission" date="2016-11" db="EMBL/GenBank/DDBJ databases">
        <authorList>
            <person name="Jaros S."/>
            <person name="Januszkiewicz K."/>
            <person name="Wedrychowicz H."/>
        </authorList>
    </citation>
    <scope>NUCLEOTIDE SEQUENCE [LARGE SCALE GENOMIC DNA]</scope>
    <source>
        <strain evidence="2 3">DSM 14916</strain>
    </source>
</reference>
<dbReference type="Gene3D" id="3.30.160.160">
    <property type="entry name" value="YegP-like"/>
    <property type="match status" value="1"/>
</dbReference>
<dbReference type="InterPro" id="IPR010879">
    <property type="entry name" value="DUF1508"/>
</dbReference>
<accession>A0A1M6SDE5</accession>
<feature type="domain" description="DUF1508" evidence="1">
    <location>
        <begin position="9"/>
        <end position="48"/>
    </location>
</feature>
<dbReference type="InterPro" id="IPR036913">
    <property type="entry name" value="YegP-like_sf"/>
</dbReference>
<dbReference type="OrthoDB" id="9802792at2"/>
<dbReference type="SUPFAM" id="SSF160113">
    <property type="entry name" value="YegP-like"/>
    <property type="match status" value="1"/>
</dbReference>
<keyword evidence="3" id="KW-1185">Reference proteome</keyword>
<proteinExistence type="predicted"/>